<dbReference type="AlphaFoldDB" id="A0A6J5DIG6"/>
<organism evidence="2 3">
    <name type="scientific">Paraburkholderia humisilvae</name>
    <dbReference type="NCBI Taxonomy" id="627669"/>
    <lineage>
        <taxon>Bacteria</taxon>
        <taxon>Pseudomonadati</taxon>
        <taxon>Pseudomonadota</taxon>
        <taxon>Betaproteobacteria</taxon>
        <taxon>Burkholderiales</taxon>
        <taxon>Burkholderiaceae</taxon>
        <taxon>Paraburkholderia</taxon>
    </lineage>
</organism>
<feature type="region of interest" description="Disordered" evidence="1">
    <location>
        <begin position="302"/>
        <end position="325"/>
    </location>
</feature>
<keyword evidence="3" id="KW-1185">Reference proteome</keyword>
<protein>
    <submittedName>
        <fullName evidence="2">Uncharacterized protein</fullName>
    </submittedName>
</protein>
<sequence>MAGYPDDVRRFEQDKQRDLGMLAQLPSDDAAAYRDGINVNADNVGSTSNAWLRGLYEHDEEALHDEINSAHLEAETDPRAQVQAVFNAPFGSEKLLAADEQQNLAELRALRSQFGAARTIAERDKIFSNACRIKQTLQDRITGLALDEIATQKKAEAANENDVMQAFEDAKGLTGPGATTGARLAYFANRICADPGHARAFTEFRSLTPERLQQLKVDDPQRYRQLTALAPERLAQLTQWENDLAAQDSEAAGRLPEVALDPPKNFSDVRFYTPAPGPDYDRNLRKLYADARDSIVAAEQRISISHERPSSPVRRNYIKQHQPAE</sequence>
<dbReference type="EMBL" id="CADIKH010000008">
    <property type="protein sequence ID" value="CAB3753723.1"/>
    <property type="molecule type" value="Genomic_DNA"/>
</dbReference>
<reference evidence="2 3" key="1">
    <citation type="submission" date="2020-04" db="EMBL/GenBank/DDBJ databases">
        <authorList>
            <person name="De Canck E."/>
        </authorList>
    </citation>
    <scope>NUCLEOTIDE SEQUENCE [LARGE SCALE GENOMIC DNA]</scope>
    <source>
        <strain evidence="2 3">LMG 29542</strain>
    </source>
</reference>
<evidence type="ECO:0000256" key="1">
    <source>
        <dbReference type="SAM" id="MobiDB-lite"/>
    </source>
</evidence>
<evidence type="ECO:0000313" key="2">
    <source>
        <dbReference type="EMBL" id="CAB3753723.1"/>
    </source>
</evidence>
<accession>A0A6J5DIG6</accession>
<evidence type="ECO:0000313" key="3">
    <source>
        <dbReference type="Proteomes" id="UP000494363"/>
    </source>
</evidence>
<dbReference type="RefSeq" id="WP_175226402.1">
    <property type="nucleotide sequence ID" value="NZ_CADIKH010000008.1"/>
</dbReference>
<dbReference type="Proteomes" id="UP000494363">
    <property type="component" value="Unassembled WGS sequence"/>
</dbReference>
<proteinExistence type="predicted"/>
<name>A0A6J5DIG6_9BURK</name>
<gene>
    <name evidence="2" type="ORF">LMG29542_02127</name>
</gene>